<dbReference type="GO" id="GO:0005737">
    <property type="term" value="C:cytoplasm"/>
    <property type="evidence" value="ECO:0007669"/>
    <property type="project" value="UniProtKB-SubCell"/>
</dbReference>
<keyword evidence="14" id="KW-1185">Reference proteome</keyword>
<gene>
    <name evidence="13" type="ORF">DLM86_01730</name>
</gene>
<dbReference type="InterPro" id="IPR050644">
    <property type="entry name" value="PG_Glycine_Bridge_Synth"/>
</dbReference>
<keyword evidence="5" id="KW-0573">Peptidoglycan synthesis</keyword>
<dbReference type="AlphaFoldDB" id="A0A2V5L332"/>
<keyword evidence="4" id="KW-0133">Cell shape</keyword>
<evidence type="ECO:0000256" key="4">
    <source>
        <dbReference type="ARBA" id="ARBA00022960"/>
    </source>
</evidence>
<dbReference type="SUPFAM" id="SSF55729">
    <property type="entry name" value="Acyl-CoA N-acyltransferases (Nat)"/>
    <property type="match status" value="1"/>
</dbReference>
<dbReference type="GO" id="GO:0016755">
    <property type="term" value="F:aminoacyltransferase activity"/>
    <property type="evidence" value="ECO:0007669"/>
    <property type="project" value="InterPro"/>
</dbReference>
<dbReference type="EMBL" id="QJVJ01000001">
    <property type="protein sequence ID" value="PYI57186.1"/>
    <property type="molecule type" value="Genomic_DNA"/>
</dbReference>
<comment type="similarity">
    <text evidence="2">Belongs to the FemABX family.</text>
</comment>
<dbReference type="GO" id="GO:0071555">
    <property type="term" value="P:cell wall organization"/>
    <property type="evidence" value="ECO:0007669"/>
    <property type="project" value="UniProtKB-KW"/>
</dbReference>
<evidence type="ECO:0000313" key="14">
    <source>
        <dbReference type="Proteomes" id="UP000247476"/>
    </source>
</evidence>
<keyword evidence="3 13" id="KW-0808">Transferase</keyword>
<dbReference type="Gene3D" id="3.40.630.30">
    <property type="match status" value="1"/>
</dbReference>
<evidence type="ECO:0000256" key="7">
    <source>
        <dbReference type="ARBA" id="ARBA00023316"/>
    </source>
</evidence>
<evidence type="ECO:0000313" key="13">
    <source>
        <dbReference type="EMBL" id="PYI57186.1"/>
    </source>
</evidence>
<proteinExistence type="inferred from homology"/>
<dbReference type="GO" id="GO:0009252">
    <property type="term" value="P:peptidoglycan biosynthetic process"/>
    <property type="evidence" value="ECO:0007669"/>
    <property type="project" value="UniProtKB-KW"/>
</dbReference>
<evidence type="ECO:0000256" key="11">
    <source>
        <dbReference type="ARBA" id="ARBA00048654"/>
    </source>
</evidence>
<evidence type="ECO:0000256" key="9">
    <source>
        <dbReference type="ARBA" id="ARBA00040679"/>
    </source>
</evidence>
<sequence length="363" mass="42947">MKFEVISGDNQERWNHYILLLPEADIYFTAEYCKIYEKNGEGKATLAVYEDGDNIICYPYLLRSINHLPIIRTLDLQEEWYDITTPYGYGGPISNIKEPQKRERLFADFQKRFGQYCQENRIIAEFVRFHPILKNYEYYRAVNPVFMRNTIHVSLEGTEQEINQRFSPDNRNRIRKAKKEGLTTNFSDPKRLEHLVRLYYSTMDRKHANGYYYFSENFFTNTVSLLEGHVQLIEVKAGNLVVASSLFMHYNKYVHYHLMGASREYLRLAPVNLLLSEAIQWAKDKGYQYMHLGGGYTGNDNLFRFKRTFNSESVLDYYIGRKVHLPEVYGHISKCLNMSDEYFPVYRHPLLEQHIRMTATTIS</sequence>
<dbReference type="InterPro" id="IPR016181">
    <property type="entry name" value="Acyl_CoA_acyltransferase"/>
</dbReference>
<evidence type="ECO:0000259" key="12">
    <source>
        <dbReference type="Pfam" id="PF13480"/>
    </source>
</evidence>
<protein>
    <recommendedName>
        <fullName evidence="9">Lipid II:glycine glycyltransferase</fullName>
        <ecNumber evidence="8">2.3.2.16</ecNumber>
    </recommendedName>
    <alternativeName>
        <fullName evidence="10">Factor essential for expression of methicillin resistance X</fullName>
    </alternativeName>
</protein>
<reference evidence="13 14" key="1">
    <citation type="submission" date="2018-05" db="EMBL/GenBank/DDBJ databases">
        <title>Paenibacillus flagellatus sp. nov., isolated from selenium mineral soil.</title>
        <authorList>
            <person name="Dai X."/>
        </authorList>
    </citation>
    <scope>NUCLEOTIDE SEQUENCE [LARGE SCALE GENOMIC DNA]</scope>
    <source>
        <strain evidence="13 14">DXL2</strain>
    </source>
</reference>
<comment type="subcellular location">
    <subcellularLocation>
        <location evidence="1">Cytoplasm</location>
    </subcellularLocation>
</comment>
<keyword evidence="6" id="KW-0012">Acyltransferase</keyword>
<name>A0A2V5L332_9BACL</name>
<dbReference type="EC" id="2.3.2.16" evidence="8"/>
<dbReference type="InterPro" id="IPR003447">
    <property type="entry name" value="FEMABX"/>
</dbReference>
<dbReference type="OrthoDB" id="9785911at2"/>
<evidence type="ECO:0000256" key="5">
    <source>
        <dbReference type="ARBA" id="ARBA00022984"/>
    </source>
</evidence>
<accession>A0A2V5L332</accession>
<evidence type="ECO:0000256" key="1">
    <source>
        <dbReference type="ARBA" id="ARBA00004496"/>
    </source>
</evidence>
<evidence type="ECO:0000256" key="10">
    <source>
        <dbReference type="ARBA" id="ARBA00042933"/>
    </source>
</evidence>
<dbReference type="GO" id="GO:0008360">
    <property type="term" value="P:regulation of cell shape"/>
    <property type="evidence" value="ECO:0007669"/>
    <property type="project" value="UniProtKB-KW"/>
</dbReference>
<dbReference type="Pfam" id="PF13480">
    <property type="entry name" value="Acetyltransf_6"/>
    <property type="match status" value="1"/>
</dbReference>
<organism evidence="13 14">
    <name type="scientific">Paenibacillus flagellatus</name>
    <dbReference type="NCBI Taxonomy" id="2211139"/>
    <lineage>
        <taxon>Bacteria</taxon>
        <taxon>Bacillati</taxon>
        <taxon>Bacillota</taxon>
        <taxon>Bacilli</taxon>
        <taxon>Bacillales</taxon>
        <taxon>Paenibacillaceae</taxon>
        <taxon>Paenibacillus</taxon>
    </lineage>
</organism>
<evidence type="ECO:0000256" key="2">
    <source>
        <dbReference type="ARBA" id="ARBA00009943"/>
    </source>
</evidence>
<dbReference type="InterPro" id="IPR038740">
    <property type="entry name" value="BioF2-like_GNAT_dom"/>
</dbReference>
<dbReference type="PROSITE" id="PS51191">
    <property type="entry name" value="FEMABX"/>
    <property type="match status" value="1"/>
</dbReference>
<dbReference type="PANTHER" id="PTHR36174">
    <property type="entry name" value="LIPID II:GLYCINE GLYCYLTRANSFERASE"/>
    <property type="match status" value="1"/>
</dbReference>
<dbReference type="Proteomes" id="UP000247476">
    <property type="component" value="Unassembled WGS sequence"/>
</dbReference>
<comment type="caution">
    <text evidence="13">The sequence shown here is derived from an EMBL/GenBank/DDBJ whole genome shotgun (WGS) entry which is preliminary data.</text>
</comment>
<evidence type="ECO:0000256" key="3">
    <source>
        <dbReference type="ARBA" id="ARBA00022679"/>
    </source>
</evidence>
<comment type="catalytic activity">
    <reaction evidence="11">
        <text>beta-D-GlcNAc-(1-&gt;4)-Mur2Ac(oyl-L-Ala-D-isoglutaminyl-L-Lys-D-Ala-D-Ala)-di-trans,octa-cis-undecaprenyl diphosphate + glycyl-tRNA(Gly) = beta-D-GlcNAc-(1-&gt;4)-Mur2Ac(oyl-L-Ala-D-isoglutaminyl-L-Lys-(N(6)-Gly)-D-Ala-D-Ala)-di-trans,octa-cis-undecaprenyl diphosphate + tRNA(Gly) + H(+)</text>
        <dbReference type="Rhea" id="RHEA:30435"/>
        <dbReference type="Rhea" id="RHEA-COMP:9664"/>
        <dbReference type="Rhea" id="RHEA-COMP:9683"/>
        <dbReference type="ChEBI" id="CHEBI:15378"/>
        <dbReference type="ChEBI" id="CHEBI:62233"/>
        <dbReference type="ChEBI" id="CHEBI:62234"/>
        <dbReference type="ChEBI" id="CHEBI:78442"/>
        <dbReference type="ChEBI" id="CHEBI:78522"/>
        <dbReference type="EC" id="2.3.2.16"/>
    </reaction>
</comment>
<feature type="domain" description="BioF2-like acetyltransferase" evidence="12">
    <location>
        <begin position="171"/>
        <end position="297"/>
    </location>
</feature>
<dbReference type="PANTHER" id="PTHR36174:SF1">
    <property type="entry name" value="LIPID II:GLYCINE GLYCYLTRANSFERASE"/>
    <property type="match status" value="1"/>
</dbReference>
<keyword evidence="7" id="KW-0961">Cell wall biogenesis/degradation</keyword>
<dbReference type="RefSeq" id="WP_110838225.1">
    <property type="nucleotide sequence ID" value="NZ_QJVJ01000001.1"/>
</dbReference>
<evidence type="ECO:0000256" key="6">
    <source>
        <dbReference type="ARBA" id="ARBA00023315"/>
    </source>
</evidence>
<evidence type="ECO:0000256" key="8">
    <source>
        <dbReference type="ARBA" id="ARBA00039074"/>
    </source>
</evidence>